<keyword evidence="4" id="KW-1185">Reference proteome</keyword>
<dbReference type="InterPro" id="IPR006757">
    <property type="entry name" value="OGF_rcpt"/>
</dbReference>
<reference evidence="3 4" key="1">
    <citation type="submission" date="2024-01" db="EMBL/GenBank/DDBJ databases">
        <title>Comparative genomics of Cryptococcus and Kwoniella reveals pathogenesis evolution and contrasting modes of karyotype evolution via chromosome fusion or intercentromeric recombination.</title>
        <authorList>
            <person name="Coelho M.A."/>
            <person name="David-Palma M."/>
            <person name="Shea T."/>
            <person name="Bowers K."/>
            <person name="McGinley-Smith S."/>
            <person name="Mohammad A.W."/>
            <person name="Gnirke A."/>
            <person name="Yurkov A.M."/>
            <person name="Nowrousian M."/>
            <person name="Sun S."/>
            <person name="Cuomo C.A."/>
            <person name="Heitman J."/>
        </authorList>
    </citation>
    <scope>NUCLEOTIDE SEQUENCE [LARGE SCALE GENOMIC DNA]</scope>
    <source>
        <strain evidence="3 4">PYCC6329</strain>
    </source>
</reference>
<name>A0AAX4KK08_9TREE</name>
<dbReference type="InterPro" id="IPR039574">
    <property type="entry name" value="OGFr"/>
</dbReference>
<dbReference type="KEGG" id="ker:91102751"/>
<dbReference type="EMBL" id="CP144089">
    <property type="protein sequence ID" value="WWD05865.1"/>
    <property type="molecule type" value="Genomic_DNA"/>
</dbReference>
<dbReference type="GO" id="GO:0140625">
    <property type="term" value="F:opioid growth factor receptor activity"/>
    <property type="evidence" value="ECO:0007669"/>
    <property type="project" value="InterPro"/>
</dbReference>
<proteinExistence type="inferred from homology"/>
<dbReference type="GeneID" id="91102751"/>
<dbReference type="PANTHER" id="PTHR14015:SF2">
    <property type="entry name" value="OPIOID GROWTH FACTOR RECEPTOR (OGFR) CONSERVED DOMAIN-CONTAINING PROTEIN"/>
    <property type="match status" value="1"/>
</dbReference>
<accession>A0AAX4KK08</accession>
<evidence type="ECO:0000313" key="3">
    <source>
        <dbReference type="EMBL" id="WWD05865.1"/>
    </source>
</evidence>
<evidence type="ECO:0000259" key="2">
    <source>
        <dbReference type="Pfam" id="PF04664"/>
    </source>
</evidence>
<dbReference type="PANTHER" id="PTHR14015">
    <property type="entry name" value="OPIOID GROWTH FACTOR RECEPTOR OGFR ZETA-TYPE OPIOID RECEPTOR"/>
    <property type="match status" value="1"/>
</dbReference>
<evidence type="ECO:0000256" key="1">
    <source>
        <dbReference type="ARBA" id="ARBA00010365"/>
    </source>
</evidence>
<dbReference type="AlphaFoldDB" id="A0AAX4KK08"/>
<gene>
    <name evidence="3" type="ORF">V865_003949</name>
</gene>
<organism evidence="3 4">
    <name type="scientific">Kwoniella europaea PYCC6329</name>
    <dbReference type="NCBI Taxonomy" id="1423913"/>
    <lineage>
        <taxon>Eukaryota</taxon>
        <taxon>Fungi</taxon>
        <taxon>Dikarya</taxon>
        <taxon>Basidiomycota</taxon>
        <taxon>Agaricomycotina</taxon>
        <taxon>Tremellomycetes</taxon>
        <taxon>Tremellales</taxon>
        <taxon>Cryptococcaceae</taxon>
        <taxon>Kwoniella</taxon>
    </lineage>
</organism>
<dbReference type="GO" id="GO:0016020">
    <property type="term" value="C:membrane"/>
    <property type="evidence" value="ECO:0007669"/>
    <property type="project" value="InterPro"/>
</dbReference>
<dbReference type="RefSeq" id="XP_066083832.1">
    <property type="nucleotide sequence ID" value="XM_066227735.1"/>
</dbReference>
<sequence length="252" mass="29899">MPRPRDIDLFLSSYAGQSSSSLGDKNYRFYSNRIPCQPDGLKYEEWMKRYENDMIELELNQQVVLISTWNSSQICGYVQWFFPIRERGVNPLAQPLTPDEIDKMKVDETIQDRLLRSYKMMLSFYGIDFNNGKLKLSQDHKERFRNLRDHSHNLLRLTRILKHLSEFPLLQPHAASLVLFFTAVHSEGLLNFEEGSMRGNSLEQWWSNCFRDEGERRAIRSIVRNRGGFGEKKWGWKEFEKWYDARETNGNE</sequence>
<dbReference type="Pfam" id="PF04664">
    <property type="entry name" value="OGFr_N"/>
    <property type="match status" value="1"/>
</dbReference>
<comment type="similarity">
    <text evidence="1">Belongs to the opioid growth factor receptor family.</text>
</comment>
<feature type="domain" description="Opioid growth factor receptor (OGFr) conserved" evidence="2">
    <location>
        <begin position="25"/>
        <end position="225"/>
    </location>
</feature>
<protein>
    <recommendedName>
        <fullName evidence="2">Opioid growth factor receptor (OGFr) conserved domain-containing protein</fullName>
    </recommendedName>
</protein>
<evidence type="ECO:0000313" key="4">
    <source>
        <dbReference type="Proteomes" id="UP001358614"/>
    </source>
</evidence>
<dbReference type="Proteomes" id="UP001358614">
    <property type="component" value="Chromosome 1"/>
</dbReference>